<dbReference type="AlphaFoldDB" id="A0AAE4SAW7"/>
<evidence type="ECO:0000256" key="5">
    <source>
        <dbReference type="ARBA" id="ARBA00022801"/>
    </source>
</evidence>
<evidence type="ECO:0000256" key="1">
    <source>
        <dbReference type="ARBA" id="ARBA00010555"/>
    </source>
</evidence>
<evidence type="ECO:0000259" key="8">
    <source>
        <dbReference type="Pfam" id="PF12320"/>
    </source>
</evidence>
<dbReference type="GO" id="GO:0004519">
    <property type="term" value="F:endonuclease activity"/>
    <property type="evidence" value="ECO:0007669"/>
    <property type="project" value="InterPro"/>
</dbReference>
<comment type="subunit">
    <text evidence="2">Heterodimer of SbcC and SbcD.</text>
</comment>
<feature type="domain" description="Nuclease SbcCD subunit D C-terminal" evidence="8">
    <location>
        <begin position="270"/>
        <end position="360"/>
    </location>
</feature>
<evidence type="ECO:0000256" key="2">
    <source>
        <dbReference type="ARBA" id="ARBA00011322"/>
    </source>
</evidence>
<proteinExistence type="inferred from homology"/>
<dbReference type="CDD" id="cd00840">
    <property type="entry name" value="MPP_Mre11_N"/>
    <property type="match status" value="1"/>
</dbReference>
<organism evidence="9 10">
    <name type="scientific">Methanorbis rubei</name>
    <dbReference type="NCBI Taxonomy" id="3028300"/>
    <lineage>
        <taxon>Archaea</taxon>
        <taxon>Methanobacteriati</taxon>
        <taxon>Methanobacteriota</taxon>
        <taxon>Stenosarchaea group</taxon>
        <taxon>Methanomicrobia</taxon>
        <taxon>Methanomicrobiales</taxon>
        <taxon>Methanocorpusculaceae</taxon>
        <taxon>Methanorbis</taxon>
    </lineage>
</organism>
<evidence type="ECO:0000259" key="7">
    <source>
        <dbReference type="Pfam" id="PF00149"/>
    </source>
</evidence>
<dbReference type="Pfam" id="PF00149">
    <property type="entry name" value="Metallophos"/>
    <property type="match status" value="1"/>
</dbReference>
<evidence type="ECO:0000256" key="6">
    <source>
        <dbReference type="ARBA" id="ARBA00022839"/>
    </source>
</evidence>
<dbReference type="InterPro" id="IPR004593">
    <property type="entry name" value="SbcD"/>
</dbReference>
<protein>
    <recommendedName>
        <fullName evidence="3">Nuclease SbcCD subunit D</fullName>
    </recommendedName>
</protein>
<dbReference type="InterPro" id="IPR041796">
    <property type="entry name" value="Mre11_N"/>
</dbReference>
<sequence>MKFIHTADLHLGKQFYGYNILADQAFILRRIAQLAVSENADGIILAGDIFDTPVAGRAAVDLLNTFLTYLQKSDIAVFMISGNHDSPERIHYGSGIMDSCSIYINGVYDSERDVRVIDLSDEFGPLHLCLLPYIDPAIVRSSGKFGDITVTTFDEAVAAVLASIPIKSGERYAVIAHQFVAGFGTMPASSESERITVGGIEQVDAKHFAEFEYAALGHLHKPQKVGLATIRYAGSPLKYSPSECGPAKSVTVVEFFEKGNVTIRQIPLKPLRDLRIICGTVDDLTAAGAVPTPHDDFFFVQLTDPMPPADTMARLRAKYPAVIGVERVCDATPAATAAGARMEDLQKSDRDLFAGFFAEVSGRPLTTLQEAVVLEILQEMGGER</sequence>
<dbReference type="Pfam" id="PF12320">
    <property type="entry name" value="SbcD_C"/>
    <property type="match status" value="1"/>
</dbReference>
<dbReference type="InterPro" id="IPR029052">
    <property type="entry name" value="Metallo-depent_PP-like"/>
</dbReference>
<dbReference type="InterPro" id="IPR004843">
    <property type="entry name" value="Calcineurin-like_PHP"/>
</dbReference>
<dbReference type="NCBIfam" id="TIGR00619">
    <property type="entry name" value="sbcd"/>
    <property type="match status" value="1"/>
</dbReference>
<reference evidence="9 10" key="1">
    <citation type="submission" date="2023-06" db="EMBL/GenBank/DDBJ databases">
        <title>Genome sequence of Methancorpusculaceae sp. Cs1.</title>
        <authorList>
            <person name="Protasov E."/>
            <person name="Platt K."/>
            <person name="Poehlein A."/>
            <person name="Daniel R."/>
            <person name="Brune A."/>
        </authorList>
    </citation>
    <scope>NUCLEOTIDE SEQUENCE [LARGE SCALE GENOMIC DNA]</scope>
    <source>
        <strain evidence="9 10">Cs1</strain>
    </source>
</reference>
<dbReference type="GO" id="GO:0006259">
    <property type="term" value="P:DNA metabolic process"/>
    <property type="evidence" value="ECO:0007669"/>
    <property type="project" value="InterPro"/>
</dbReference>
<keyword evidence="5" id="KW-0378">Hydrolase</keyword>
<dbReference type="InterPro" id="IPR026843">
    <property type="entry name" value="SbcD_C"/>
</dbReference>
<dbReference type="GO" id="GO:0008408">
    <property type="term" value="F:3'-5' exonuclease activity"/>
    <property type="evidence" value="ECO:0007669"/>
    <property type="project" value="InterPro"/>
</dbReference>
<dbReference type="PANTHER" id="PTHR30337">
    <property type="entry name" value="COMPONENT OF ATP-DEPENDENT DSDNA EXONUCLEASE"/>
    <property type="match status" value="1"/>
</dbReference>
<name>A0AAE4SAW7_9EURY</name>
<evidence type="ECO:0000256" key="4">
    <source>
        <dbReference type="ARBA" id="ARBA00022722"/>
    </source>
</evidence>
<dbReference type="Gene3D" id="3.60.21.10">
    <property type="match status" value="1"/>
</dbReference>
<dbReference type="RefSeq" id="WP_338095361.1">
    <property type="nucleotide sequence ID" value="NZ_JAWDKB010000001.1"/>
</dbReference>
<gene>
    <name evidence="9" type="primary">sbcD</name>
    <name evidence="9" type="ORF">McpCs1_01690</name>
</gene>
<dbReference type="EMBL" id="JAWDKB010000001">
    <property type="protein sequence ID" value="MDV0442821.1"/>
    <property type="molecule type" value="Genomic_DNA"/>
</dbReference>
<evidence type="ECO:0000256" key="3">
    <source>
        <dbReference type="ARBA" id="ARBA00013365"/>
    </source>
</evidence>
<dbReference type="Proteomes" id="UP001283212">
    <property type="component" value="Unassembled WGS sequence"/>
</dbReference>
<keyword evidence="6" id="KW-0269">Exonuclease</keyword>
<evidence type="ECO:0000313" key="10">
    <source>
        <dbReference type="Proteomes" id="UP001283212"/>
    </source>
</evidence>
<dbReference type="PANTHER" id="PTHR30337:SF0">
    <property type="entry name" value="NUCLEASE SBCCD SUBUNIT D"/>
    <property type="match status" value="1"/>
</dbReference>
<dbReference type="InterPro" id="IPR050535">
    <property type="entry name" value="DNA_Repair-Maintenance_Comp"/>
</dbReference>
<dbReference type="SUPFAM" id="SSF56300">
    <property type="entry name" value="Metallo-dependent phosphatases"/>
    <property type="match status" value="1"/>
</dbReference>
<keyword evidence="4" id="KW-0540">Nuclease</keyword>
<comment type="caution">
    <text evidence="9">The sequence shown here is derived from an EMBL/GenBank/DDBJ whole genome shotgun (WGS) entry which is preliminary data.</text>
</comment>
<comment type="similarity">
    <text evidence="1">Belongs to the SbcD family.</text>
</comment>
<feature type="domain" description="Calcineurin-like phosphoesterase" evidence="7">
    <location>
        <begin position="1"/>
        <end position="96"/>
    </location>
</feature>
<accession>A0AAE4SAW7</accession>
<evidence type="ECO:0000313" key="9">
    <source>
        <dbReference type="EMBL" id="MDV0442821.1"/>
    </source>
</evidence>
<keyword evidence="10" id="KW-1185">Reference proteome</keyword>